<dbReference type="PANTHER" id="PTHR11908">
    <property type="entry name" value="XANTHINE DEHYDROGENASE"/>
    <property type="match status" value="1"/>
</dbReference>
<dbReference type="Pfam" id="PF20256">
    <property type="entry name" value="MoCoBD_2"/>
    <property type="match status" value="1"/>
</dbReference>
<protein>
    <submittedName>
        <fullName evidence="4">Molybdopterin-dependent oxidoreductase</fullName>
    </submittedName>
</protein>
<keyword evidence="1" id="KW-0500">Molybdenum</keyword>
<evidence type="ECO:0000313" key="4">
    <source>
        <dbReference type="EMBL" id="GAA4550706.1"/>
    </source>
</evidence>
<dbReference type="SUPFAM" id="SSF56003">
    <property type="entry name" value="Molybdenum cofactor-binding domain"/>
    <property type="match status" value="1"/>
</dbReference>
<dbReference type="InterPro" id="IPR016208">
    <property type="entry name" value="Ald_Oxase/xanthine_DH-like"/>
</dbReference>
<name>A0ABP8RX09_9PSEU</name>
<dbReference type="Proteomes" id="UP001501598">
    <property type="component" value="Unassembled WGS sequence"/>
</dbReference>
<dbReference type="InterPro" id="IPR036856">
    <property type="entry name" value="Ald_Oxase/Xan_DH_a/b_sf"/>
</dbReference>
<comment type="caution">
    <text evidence="4">The sequence shown here is derived from an EMBL/GenBank/DDBJ whole genome shotgun (WGS) entry which is preliminary data.</text>
</comment>
<organism evidence="4 5">
    <name type="scientific">Pseudonocardia xishanensis</name>
    <dbReference type="NCBI Taxonomy" id="630995"/>
    <lineage>
        <taxon>Bacteria</taxon>
        <taxon>Bacillati</taxon>
        <taxon>Actinomycetota</taxon>
        <taxon>Actinomycetes</taxon>
        <taxon>Pseudonocardiales</taxon>
        <taxon>Pseudonocardiaceae</taxon>
        <taxon>Pseudonocardia</taxon>
    </lineage>
</organism>
<reference evidence="5" key="1">
    <citation type="journal article" date="2019" name="Int. J. Syst. Evol. Microbiol.">
        <title>The Global Catalogue of Microorganisms (GCM) 10K type strain sequencing project: providing services to taxonomists for standard genome sequencing and annotation.</title>
        <authorList>
            <consortium name="The Broad Institute Genomics Platform"/>
            <consortium name="The Broad Institute Genome Sequencing Center for Infectious Disease"/>
            <person name="Wu L."/>
            <person name="Ma J."/>
        </authorList>
    </citation>
    <scope>NUCLEOTIDE SEQUENCE [LARGE SCALE GENOMIC DNA]</scope>
    <source>
        <strain evidence="5">JCM 17906</strain>
    </source>
</reference>
<dbReference type="InterPro" id="IPR000674">
    <property type="entry name" value="Ald_Oxase/Xan_DH_a/b"/>
</dbReference>
<keyword evidence="5" id="KW-1185">Reference proteome</keyword>
<feature type="domain" description="Aldehyde oxidase/xanthine dehydrogenase a/b hammerhead" evidence="3">
    <location>
        <begin position="29"/>
        <end position="144"/>
    </location>
</feature>
<dbReference type="EMBL" id="BAABGT010000060">
    <property type="protein sequence ID" value="GAA4550706.1"/>
    <property type="molecule type" value="Genomic_DNA"/>
</dbReference>
<dbReference type="InterPro" id="IPR008274">
    <property type="entry name" value="AldOxase/xan_DH_MoCoBD1"/>
</dbReference>
<evidence type="ECO:0000259" key="3">
    <source>
        <dbReference type="SMART" id="SM01008"/>
    </source>
</evidence>
<keyword evidence="2" id="KW-0560">Oxidoreductase</keyword>
<dbReference type="PANTHER" id="PTHR11908:SF132">
    <property type="entry name" value="ALDEHYDE OXIDASE 1-RELATED"/>
    <property type="match status" value="1"/>
</dbReference>
<evidence type="ECO:0000256" key="2">
    <source>
        <dbReference type="ARBA" id="ARBA00023002"/>
    </source>
</evidence>
<dbReference type="Gene3D" id="3.30.365.10">
    <property type="entry name" value="Aldehyde oxidase/xanthine dehydrogenase, molybdopterin binding domain"/>
    <property type="match status" value="4"/>
</dbReference>
<accession>A0ABP8RX09</accession>
<dbReference type="SUPFAM" id="SSF54665">
    <property type="entry name" value="CO dehydrogenase molybdoprotein N-domain-like"/>
    <property type="match status" value="1"/>
</dbReference>
<proteinExistence type="predicted"/>
<evidence type="ECO:0000256" key="1">
    <source>
        <dbReference type="ARBA" id="ARBA00022505"/>
    </source>
</evidence>
<dbReference type="InterPro" id="IPR037165">
    <property type="entry name" value="AldOxase/xan_DH_Mopterin-bd_sf"/>
</dbReference>
<sequence length="798" mass="85978">MTSVMEKGPRPTQYIGARVLRTEDPTFLTGQARYTDDITLPGMAEAAFLRSPHAHARIVNIDTSEAEKIDGVLGVFTGRDLNEVVGKFTAGVPGRTDVNPQELQMIPADKARFVGDLVAVVVATSRYIAEDAVDLIDVEWEVLPHVIDPEAALEPDAPVLHEELGHNNFAHIEYKKGDVDRLFEEADHVFSKRFHAGRFSPSPLETRGVIADYNTASGEVVVWTSSQSPHLVRSLIAPPLGIAESRIRVIAGAVGGGFGEKCHVFQEEVIIPALSKLVGRPVKWIEDRYENLAASLHAKEIITYMDIACTSEGKFLAFRARYVGVNGAYQSYPWTALVEAMTTAAALPSLYAIEGVQYTIDCPYTNRCPIGAYRAVGRTAGTSARESLIDDIARELQIDPVELRLRNTIPNEPYVSLTGAKYDGGTYRECTERARDLANYDQFRERQRRLREEEGRYIGIAFVPSVEPSAWGSDMGKVNGYLASEIFDAATVTIEPDGSVSVTCGLHNHGQGIETSLAQVAADRLGVRLESVRVTMGDTRAAPYGFGTHSSRAAVVGGGCVLRASGDVQEKMAQMAANMLEVSAEDIEWYDGVASVKGVPTKTVTIAEVAAHAYYGGRSRPADLEPALTATRSYDPLETWPNSCVAAEVEVDIETGRVDVTRFWSVEDCGVMLNPMIVEGQTVGAIAQGIGGALLEDLAYDPETGQFLAGSLMDYLYPSATEVPEVIMEHLETPSPVTEGGMKGMGEGGLSVAPAAVLNAVADALSPLGVNVERSPLPPNTVLGYIREAGRAAEAGEG</sequence>
<dbReference type="SMART" id="SM01008">
    <property type="entry name" value="Ald_Xan_dh_C"/>
    <property type="match status" value="1"/>
</dbReference>
<dbReference type="Pfam" id="PF02738">
    <property type="entry name" value="MoCoBD_1"/>
    <property type="match status" value="1"/>
</dbReference>
<dbReference type="InterPro" id="IPR046867">
    <property type="entry name" value="AldOxase/xan_DH_MoCoBD2"/>
</dbReference>
<dbReference type="Pfam" id="PF01315">
    <property type="entry name" value="Ald_Xan_dh_C"/>
    <property type="match status" value="1"/>
</dbReference>
<gene>
    <name evidence="4" type="ORF">GCM10023175_41260</name>
</gene>
<evidence type="ECO:0000313" key="5">
    <source>
        <dbReference type="Proteomes" id="UP001501598"/>
    </source>
</evidence>
<dbReference type="Gene3D" id="3.90.1170.50">
    <property type="entry name" value="Aldehyde oxidase/xanthine dehydrogenase, a/b hammerhead"/>
    <property type="match status" value="1"/>
</dbReference>
<dbReference type="RefSeq" id="WP_345420935.1">
    <property type="nucleotide sequence ID" value="NZ_BAABGT010000060.1"/>
</dbReference>